<proteinExistence type="predicted"/>
<dbReference type="InterPro" id="IPR023116">
    <property type="entry name" value="Phosphonoacetate_hydro_insert"/>
</dbReference>
<dbReference type="AlphaFoldDB" id="A0A932HVE6"/>
<evidence type="ECO:0000313" key="1">
    <source>
        <dbReference type="EMBL" id="MBI3126211.1"/>
    </source>
</evidence>
<dbReference type="PANTHER" id="PTHR10151">
    <property type="entry name" value="ECTONUCLEOTIDE PYROPHOSPHATASE/PHOSPHODIESTERASE"/>
    <property type="match status" value="1"/>
</dbReference>
<dbReference type="EMBL" id="JACPUR010000001">
    <property type="protein sequence ID" value="MBI3126211.1"/>
    <property type="molecule type" value="Genomic_DNA"/>
</dbReference>
<comment type="caution">
    <text evidence="1">The sequence shown here is derived from an EMBL/GenBank/DDBJ whole genome shotgun (WGS) entry which is preliminary data.</text>
</comment>
<name>A0A932HVE6_UNCTE</name>
<dbReference type="SUPFAM" id="SSF53649">
    <property type="entry name" value="Alkaline phosphatase-like"/>
    <property type="match status" value="1"/>
</dbReference>
<accession>A0A932HVE6</accession>
<dbReference type="GO" id="GO:0016787">
    <property type="term" value="F:hydrolase activity"/>
    <property type="evidence" value="ECO:0007669"/>
    <property type="project" value="UniProtKB-ARBA"/>
</dbReference>
<dbReference type="Pfam" id="PF01663">
    <property type="entry name" value="Phosphodiest"/>
    <property type="match status" value="1"/>
</dbReference>
<reference evidence="1" key="1">
    <citation type="submission" date="2020-07" db="EMBL/GenBank/DDBJ databases">
        <title>Huge and variable diversity of episymbiotic CPR bacteria and DPANN archaea in groundwater ecosystems.</title>
        <authorList>
            <person name="He C.Y."/>
            <person name="Keren R."/>
            <person name="Whittaker M."/>
            <person name="Farag I.F."/>
            <person name="Doudna J."/>
            <person name="Cate J.H.D."/>
            <person name="Banfield J.F."/>
        </authorList>
    </citation>
    <scope>NUCLEOTIDE SEQUENCE</scope>
    <source>
        <strain evidence="1">NC_groundwater_763_Ag_S-0.2um_68_21</strain>
    </source>
</reference>
<sequence>MRALIILIDGGDPAYFERASTPNLDRLARGGGRWLVRAQMPTVTNVNNVSMICGHPPSRHGITANYFLDRRSGREVYMESGKFLMTPTLMERGAAVGYFSAVLASKQKLLDMIGKGSDFAVTAENPPKWLVDRAGKKEDIYSGEVNLWLLRAAREVIHQRRPSLIYVSTTDYIQHMHGPEAPEAQAHTEALDAEIGRLVDAWDDCQPDGAVFVTADHGMRDKRRAVDPGVILRARGVAAEAVPIIKDRYVVHHGNQGGSAYVHLKEPDALDEALAILRETPGIEAALPRGEAARRFQLFADRVGDIMALADAGTVFGVMEQAEREVSIRSHGSLHEEAVPLWAWRAPGFEPAPDAHHYDATRAVIEKLTP</sequence>
<dbReference type="InterPro" id="IPR002591">
    <property type="entry name" value="Phosphodiest/P_Trfase"/>
</dbReference>
<dbReference type="PANTHER" id="PTHR10151:SF120">
    <property type="entry name" value="BIS(5'-ADENOSYL)-TRIPHOSPHATASE"/>
    <property type="match status" value="1"/>
</dbReference>
<protein>
    <submittedName>
        <fullName evidence="1">Alkaline phosphatase family protein</fullName>
    </submittedName>
</protein>
<dbReference type="Gene3D" id="3.40.720.10">
    <property type="entry name" value="Alkaline Phosphatase, subunit A"/>
    <property type="match status" value="1"/>
</dbReference>
<organism evidence="1 2">
    <name type="scientific">Tectimicrobiota bacterium</name>
    <dbReference type="NCBI Taxonomy" id="2528274"/>
    <lineage>
        <taxon>Bacteria</taxon>
        <taxon>Pseudomonadati</taxon>
        <taxon>Nitrospinota/Tectimicrobiota group</taxon>
        <taxon>Candidatus Tectimicrobiota</taxon>
    </lineage>
</organism>
<dbReference type="InterPro" id="IPR017850">
    <property type="entry name" value="Alkaline_phosphatase_core_sf"/>
</dbReference>
<dbReference type="Gene3D" id="3.30.1360.110">
    <property type="entry name" value="Domain 2, Phosphonoacetate Hydrolase"/>
    <property type="match status" value="1"/>
</dbReference>
<evidence type="ECO:0000313" key="2">
    <source>
        <dbReference type="Proteomes" id="UP000782312"/>
    </source>
</evidence>
<dbReference type="Proteomes" id="UP000782312">
    <property type="component" value="Unassembled WGS sequence"/>
</dbReference>
<gene>
    <name evidence="1" type="ORF">HYZ11_01230</name>
</gene>